<keyword evidence="4" id="KW-1185">Reference proteome</keyword>
<gene>
    <name evidence="3" type="ORF">LX32DRAFT_40377</name>
</gene>
<organism evidence="3 4">
    <name type="scientific">Colletotrichum zoysiae</name>
    <dbReference type="NCBI Taxonomy" id="1216348"/>
    <lineage>
        <taxon>Eukaryota</taxon>
        <taxon>Fungi</taxon>
        <taxon>Dikarya</taxon>
        <taxon>Ascomycota</taxon>
        <taxon>Pezizomycotina</taxon>
        <taxon>Sordariomycetes</taxon>
        <taxon>Hypocreomycetidae</taxon>
        <taxon>Glomerellales</taxon>
        <taxon>Glomerellaceae</taxon>
        <taxon>Colletotrichum</taxon>
        <taxon>Colletotrichum graminicola species complex</taxon>
    </lineage>
</organism>
<evidence type="ECO:0000256" key="2">
    <source>
        <dbReference type="SAM" id="Phobius"/>
    </source>
</evidence>
<feature type="transmembrane region" description="Helical" evidence="2">
    <location>
        <begin position="118"/>
        <end position="138"/>
    </location>
</feature>
<evidence type="ECO:0000313" key="3">
    <source>
        <dbReference type="EMBL" id="KAK2025914.1"/>
    </source>
</evidence>
<dbReference type="EMBL" id="MU842926">
    <property type="protein sequence ID" value="KAK2025914.1"/>
    <property type="molecule type" value="Genomic_DNA"/>
</dbReference>
<evidence type="ECO:0000256" key="1">
    <source>
        <dbReference type="SAM" id="MobiDB-lite"/>
    </source>
</evidence>
<keyword evidence="2" id="KW-0472">Membrane</keyword>
<accession>A0AAD9HD64</accession>
<evidence type="ECO:0000313" key="4">
    <source>
        <dbReference type="Proteomes" id="UP001232148"/>
    </source>
</evidence>
<feature type="compositionally biased region" description="Basic and acidic residues" evidence="1">
    <location>
        <begin position="7"/>
        <end position="25"/>
    </location>
</feature>
<feature type="region of interest" description="Disordered" evidence="1">
    <location>
        <begin position="1"/>
        <end position="40"/>
    </location>
</feature>
<keyword evidence="2" id="KW-1133">Transmembrane helix</keyword>
<dbReference type="AlphaFoldDB" id="A0AAD9HD64"/>
<reference evidence="3" key="1">
    <citation type="submission" date="2021-06" db="EMBL/GenBank/DDBJ databases">
        <title>Comparative genomics, transcriptomics and evolutionary studies reveal genomic signatures of adaptation to plant cell wall in hemibiotrophic fungi.</title>
        <authorList>
            <consortium name="DOE Joint Genome Institute"/>
            <person name="Baroncelli R."/>
            <person name="Diaz J.F."/>
            <person name="Benocci T."/>
            <person name="Peng M."/>
            <person name="Battaglia E."/>
            <person name="Haridas S."/>
            <person name="Andreopoulos W."/>
            <person name="Labutti K."/>
            <person name="Pangilinan J."/>
            <person name="Floch G.L."/>
            <person name="Makela M.R."/>
            <person name="Henrissat B."/>
            <person name="Grigoriev I.V."/>
            <person name="Crouch J.A."/>
            <person name="De Vries R.P."/>
            <person name="Sukno S.A."/>
            <person name="Thon M.R."/>
        </authorList>
    </citation>
    <scope>NUCLEOTIDE SEQUENCE</scope>
    <source>
        <strain evidence="3">MAFF235873</strain>
    </source>
</reference>
<comment type="caution">
    <text evidence="3">The sequence shown here is derived from an EMBL/GenBank/DDBJ whole genome shotgun (WGS) entry which is preliminary data.</text>
</comment>
<keyword evidence="2" id="KW-0812">Transmembrane</keyword>
<sequence length="183" mass="21098">MLPESWPWRRGEGEPRTPTLHDDGHAMTGRSTPPVRSGRGPGLQEARLFAGPFQVARTHCSARYCTKYVAWIDAWKGWRDAYLYTKRNSVSSSPSLSSYFFPIFIFIFIARFRAGRGIFSSLRFLFFLFFLSFLFPRWRSGGGAWMHKLKSLTQNVSGRRQVEAPGYRHCSSSMTLHVDSYLR</sequence>
<proteinExistence type="predicted"/>
<feature type="transmembrane region" description="Helical" evidence="2">
    <location>
        <begin position="96"/>
        <end position="112"/>
    </location>
</feature>
<protein>
    <submittedName>
        <fullName evidence="3">Uncharacterized protein</fullName>
    </submittedName>
</protein>
<name>A0AAD9HD64_9PEZI</name>
<dbReference type="Proteomes" id="UP001232148">
    <property type="component" value="Unassembled WGS sequence"/>
</dbReference>